<dbReference type="RefSeq" id="WP_135175987.1">
    <property type="nucleotide sequence ID" value="NZ_SPQT01000013.1"/>
</dbReference>
<sequence>MCILTSQADRAAPHHHLNARWGSHCLMVALLCAASLFQVTPKAWGQCSARDVLQNQLKLGKVRAVDLPQKLIGSARDVPTWKTIAVGTFGNSVALRDALDSVGCSIGGLAAEVLARPAFTVSSSKMDVELVAVSAVELGFKADSVPLAVIYARARQLGFELAAAEVGPQLRLQYLDQPMGEFLIVGMQPIKTWSGGPVVLNVANGGAGLILIGQDGRDDAEIPATSRLLFVRPPDLSGGIAAALPPP</sequence>
<proteinExistence type="predicted"/>
<comment type="caution">
    <text evidence="1">The sequence shown here is derived from an EMBL/GenBank/DDBJ whole genome shotgun (WGS) entry which is preliminary data.</text>
</comment>
<dbReference type="Proteomes" id="UP000297966">
    <property type="component" value="Unassembled WGS sequence"/>
</dbReference>
<accession>A0A4Y9LS87</accession>
<reference evidence="1 2" key="1">
    <citation type="submission" date="2019-03" db="EMBL/GenBank/DDBJ databases">
        <title>Bradyrhizobium diversity isolated from nodules of Chamaecrista fasciculata.</title>
        <authorList>
            <person name="Klepa M.S."/>
            <person name="Urquiaga M.O."/>
            <person name="Hungria M."/>
            <person name="Delamuta J.R."/>
        </authorList>
    </citation>
    <scope>NUCLEOTIDE SEQUENCE [LARGE SCALE GENOMIC DNA]</scope>
    <source>
        <strain evidence="1 2">CNPSo 3448</strain>
    </source>
</reference>
<dbReference type="AlphaFoldDB" id="A0A4Y9LS87"/>
<dbReference type="EMBL" id="SPQT01000013">
    <property type="protein sequence ID" value="TFV45799.1"/>
    <property type="molecule type" value="Genomic_DNA"/>
</dbReference>
<gene>
    <name evidence="1" type="ORF">E4K65_22175</name>
</gene>
<evidence type="ECO:0000313" key="1">
    <source>
        <dbReference type="EMBL" id="TFV45799.1"/>
    </source>
</evidence>
<name>A0A4Y9LS87_9BRAD</name>
<dbReference type="OrthoDB" id="8246499at2"/>
<keyword evidence="2" id="KW-1185">Reference proteome</keyword>
<organism evidence="1 2">
    <name type="scientific">Bradyrhizobium niftali</name>
    <dbReference type="NCBI Taxonomy" id="2560055"/>
    <lineage>
        <taxon>Bacteria</taxon>
        <taxon>Pseudomonadati</taxon>
        <taxon>Pseudomonadota</taxon>
        <taxon>Alphaproteobacteria</taxon>
        <taxon>Hyphomicrobiales</taxon>
        <taxon>Nitrobacteraceae</taxon>
        <taxon>Bradyrhizobium</taxon>
    </lineage>
</organism>
<protein>
    <submittedName>
        <fullName evidence="1">Uncharacterized protein</fullName>
    </submittedName>
</protein>
<evidence type="ECO:0000313" key="2">
    <source>
        <dbReference type="Proteomes" id="UP000297966"/>
    </source>
</evidence>